<sequence length="524" mass="60252">MKKTLLLFYFLGIFLVVPKVLAQEISIPKDPKDFRTFLQIQKEVPGLGYRLLIPDSSIDSTLLAELDLQIIPTDSGQLSGVKENFELFGLLPNDSLGFQVIYTVFEQATADSAAQEYLANLVRNGDFVPRTEIQKPQNDLVALAIHSPYIPVFGNKYTFTADIKLFIVTSVIFTFFIFAFGMFVYMLVLRAKKNRKEELEAEYDQMIVDPLTSILFDKSLEEIKQMKMEELNSFFPNELVIKPIYREVLIDRIIGLNKKMKGDFKDKLKTLYHKLGLAKVSVDKIKLRSSSKWHIVADGLVEINEMDLVEFVPEVKKLTNSSNFHVRSLAVAAMLNLSQKSDLSFLRDQTYPLSDWQQMNYLRIIKFVSQSKELKIEMLFESQNPSIRSFGLKLVRMLGRVDLLEKLSQIAPKLGDEEKVEVLKVYREFGAHMEVDFVNDCLRSSNKELMTQAIKAARVVGNEQSVEILESLLLNENDFHIKMLILKSIHELNDDKFQELTIRNTDSSLFKMRKHILDPKLSHV</sequence>
<accession>A0A4R6T7T1</accession>
<keyword evidence="3" id="KW-1185">Reference proteome</keyword>
<dbReference type="SUPFAM" id="SSF48371">
    <property type="entry name" value="ARM repeat"/>
    <property type="match status" value="1"/>
</dbReference>
<dbReference type="RefSeq" id="WP_133552409.1">
    <property type="nucleotide sequence ID" value="NZ_SNYF01000005.1"/>
</dbReference>
<protein>
    <recommendedName>
        <fullName evidence="4">HEAT repeat protein</fullName>
    </recommendedName>
</protein>
<keyword evidence="1" id="KW-1133">Transmembrane helix</keyword>
<feature type="transmembrane region" description="Helical" evidence="1">
    <location>
        <begin position="165"/>
        <end position="188"/>
    </location>
</feature>
<dbReference type="OrthoDB" id="835661at2"/>
<evidence type="ECO:0000313" key="2">
    <source>
        <dbReference type="EMBL" id="TDQ18736.1"/>
    </source>
</evidence>
<keyword evidence="1" id="KW-0472">Membrane</keyword>
<comment type="caution">
    <text evidence="2">The sequence shown here is derived from an EMBL/GenBank/DDBJ whole genome shotgun (WGS) entry which is preliminary data.</text>
</comment>
<proteinExistence type="predicted"/>
<dbReference type="EMBL" id="SNYF01000005">
    <property type="protein sequence ID" value="TDQ18736.1"/>
    <property type="molecule type" value="Genomic_DNA"/>
</dbReference>
<dbReference type="Proteomes" id="UP000294535">
    <property type="component" value="Unassembled WGS sequence"/>
</dbReference>
<name>A0A4R6T7T1_9BACT</name>
<evidence type="ECO:0000256" key="1">
    <source>
        <dbReference type="SAM" id="Phobius"/>
    </source>
</evidence>
<dbReference type="AlphaFoldDB" id="A0A4R6T7T1"/>
<keyword evidence="1" id="KW-0812">Transmembrane</keyword>
<dbReference type="InterPro" id="IPR016024">
    <property type="entry name" value="ARM-type_fold"/>
</dbReference>
<reference evidence="2 3" key="1">
    <citation type="submission" date="2019-03" db="EMBL/GenBank/DDBJ databases">
        <title>Genomic Encyclopedia of Type Strains, Phase III (KMG-III): the genomes of soil and plant-associated and newly described type strains.</title>
        <authorList>
            <person name="Whitman W."/>
        </authorList>
    </citation>
    <scope>NUCLEOTIDE SEQUENCE [LARGE SCALE GENOMIC DNA]</scope>
    <source>
        <strain evidence="2 3">CECT 8446</strain>
    </source>
</reference>
<evidence type="ECO:0000313" key="3">
    <source>
        <dbReference type="Proteomes" id="UP000294535"/>
    </source>
</evidence>
<gene>
    <name evidence="2" type="ORF">DFQ04_0542</name>
</gene>
<organism evidence="2 3">
    <name type="scientific">Algoriphagus boseongensis</name>
    <dbReference type="NCBI Taxonomy" id="1442587"/>
    <lineage>
        <taxon>Bacteria</taxon>
        <taxon>Pseudomonadati</taxon>
        <taxon>Bacteroidota</taxon>
        <taxon>Cytophagia</taxon>
        <taxon>Cytophagales</taxon>
        <taxon>Cyclobacteriaceae</taxon>
        <taxon>Algoriphagus</taxon>
    </lineage>
</organism>
<evidence type="ECO:0008006" key="4">
    <source>
        <dbReference type="Google" id="ProtNLM"/>
    </source>
</evidence>